<dbReference type="InterPro" id="IPR013823">
    <property type="entry name" value="Ribosomal_bL12_C"/>
</dbReference>
<dbReference type="HAMAP" id="MF_00368">
    <property type="entry name" value="Ribosomal_bL12"/>
    <property type="match status" value="1"/>
</dbReference>
<evidence type="ECO:0000313" key="6">
    <source>
        <dbReference type="EMBL" id="MPM89403.1"/>
    </source>
</evidence>
<dbReference type="GO" id="GO:0022625">
    <property type="term" value="C:cytosolic large ribosomal subunit"/>
    <property type="evidence" value="ECO:0007669"/>
    <property type="project" value="TreeGrafter"/>
</dbReference>
<dbReference type="Pfam" id="PF16320">
    <property type="entry name" value="Ribosomal_L12_N"/>
    <property type="match status" value="1"/>
</dbReference>
<comment type="similarity">
    <text evidence="1">Belongs to the bacterial ribosomal protein bL12 family.</text>
</comment>
<protein>
    <submittedName>
        <fullName evidence="6">50S ribosomal protein L7/L12</fullName>
    </submittedName>
</protein>
<name>A0A645DKR1_9ZZZZ</name>
<dbReference type="GO" id="GO:0003735">
    <property type="term" value="F:structural constituent of ribosome"/>
    <property type="evidence" value="ECO:0007669"/>
    <property type="project" value="InterPro"/>
</dbReference>
<sequence>MASEKVVALIEEIKNLTVLDLSELVHALEDEFGVSAAAPAAVAVAAAPAAAAAVEEKTEFDVVLTEIGAEKIKVIKVVREITGLGLAEAKALVESAPKAIKEAVSKDEAETLKKKIEESGAKVELK</sequence>
<dbReference type="PANTHER" id="PTHR45987">
    <property type="entry name" value="39S RIBOSOMAL PROTEIN L12"/>
    <property type="match status" value="1"/>
</dbReference>
<evidence type="ECO:0000256" key="3">
    <source>
        <dbReference type="ARBA" id="ARBA00023274"/>
    </source>
</evidence>
<dbReference type="GO" id="GO:0003729">
    <property type="term" value="F:mRNA binding"/>
    <property type="evidence" value="ECO:0007669"/>
    <property type="project" value="TreeGrafter"/>
</dbReference>
<proteinExistence type="inferred from homology"/>
<dbReference type="InterPro" id="IPR000206">
    <property type="entry name" value="Ribosomal_bL12"/>
</dbReference>
<gene>
    <name evidence="6" type="primary">rplL_47</name>
    <name evidence="6" type="ORF">SDC9_136512</name>
</gene>
<dbReference type="PANTHER" id="PTHR45987:SF4">
    <property type="entry name" value="LARGE RIBOSOMAL SUBUNIT PROTEIN BL12M"/>
    <property type="match status" value="1"/>
</dbReference>
<dbReference type="InterPro" id="IPR014719">
    <property type="entry name" value="Ribosomal_bL12_C/ClpS-like"/>
</dbReference>
<dbReference type="AlphaFoldDB" id="A0A645DKR1"/>
<organism evidence="6">
    <name type="scientific">bioreactor metagenome</name>
    <dbReference type="NCBI Taxonomy" id="1076179"/>
    <lineage>
        <taxon>unclassified sequences</taxon>
        <taxon>metagenomes</taxon>
        <taxon>ecological metagenomes</taxon>
    </lineage>
</organism>
<feature type="domain" description="Large ribosomal subunit protein bL12 oligomerization" evidence="5">
    <location>
        <begin position="8"/>
        <end position="52"/>
    </location>
</feature>
<reference evidence="6" key="1">
    <citation type="submission" date="2019-08" db="EMBL/GenBank/DDBJ databases">
        <authorList>
            <person name="Kucharzyk K."/>
            <person name="Murdoch R.W."/>
            <person name="Higgins S."/>
            <person name="Loffler F."/>
        </authorList>
    </citation>
    <scope>NUCLEOTIDE SEQUENCE</scope>
</reference>
<dbReference type="GO" id="GO:0006412">
    <property type="term" value="P:translation"/>
    <property type="evidence" value="ECO:0007669"/>
    <property type="project" value="InterPro"/>
</dbReference>
<dbReference type="InterPro" id="IPR008932">
    <property type="entry name" value="Ribosomal_bL12_oligo"/>
</dbReference>
<evidence type="ECO:0000256" key="1">
    <source>
        <dbReference type="ARBA" id="ARBA00007197"/>
    </source>
</evidence>
<feature type="domain" description="Large ribosomal subunit protein bL12 C-terminal" evidence="4">
    <location>
        <begin position="60"/>
        <end position="126"/>
    </location>
</feature>
<dbReference type="EMBL" id="VSSQ01036831">
    <property type="protein sequence ID" value="MPM89403.1"/>
    <property type="molecule type" value="Genomic_DNA"/>
</dbReference>
<accession>A0A645DKR1</accession>
<keyword evidence="3" id="KW-0687">Ribonucleoprotein</keyword>
<dbReference type="InterPro" id="IPR036235">
    <property type="entry name" value="Ribosomal_bL12_oligo_N_sf"/>
</dbReference>
<dbReference type="SUPFAM" id="SSF48300">
    <property type="entry name" value="Ribosomal protein L7/12, oligomerisation (N-terminal) domain"/>
    <property type="match status" value="1"/>
</dbReference>
<dbReference type="FunFam" id="3.30.1390.10:FF:000001">
    <property type="entry name" value="50S ribosomal protein L7/L12"/>
    <property type="match status" value="1"/>
</dbReference>
<dbReference type="Pfam" id="PF00542">
    <property type="entry name" value="Ribosomal_L12"/>
    <property type="match status" value="1"/>
</dbReference>
<keyword evidence="2 6" id="KW-0689">Ribosomal protein</keyword>
<dbReference type="Gene3D" id="1.20.5.710">
    <property type="entry name" value="Single helix bin"/>
    <property type="match status" value="1"/>
</dbReference>
<dbReference type="CDD" id="cd00387">
    <property type="entry name" value="Ribosomal_L7_L12"/>
    <property type="match status" value="1"/>
</dbReference>
<evidence type="ECO:0000256" key="2">
    <source>
        <dbReference type="ARBA" id="ARBA00022980"/>
    </source>
</evidence>
<dbReference type="Gene3D" id="3.30.1390.10">
    <property type="match status" value="1"/>
</dbReference>
<dbReference type="NCBIfam" id="TIGR00855">
    <property type="entry name" value="L12"/>
    <property type="match status" value="1"/>
</dbReference>
<dbReference type="SUPFAM" id="SSF54736">
    <property type="entry name" value="ClpS-like"/>
    <property type="match status" value="1"/>
</dbReference>
<evidence type="ECO:0000259" key="4">
    <source>
        <dbReference type="Pfam" id="PF00542"/>
    </source>
</evidence>
<comment type="caution">
    <text evidence="6">The sequence shown here is derived from an EMBL/GenBank/DDBJ whole genome shotgun (WGS) entry which is preliminary data.</text>
</comment>
<evidence type="ECO:0000259" key="5">
    <source>
        <dbReference type="Pfam" id="PF16320"/>
    </source>
</evidence>